<organism evidence="6 7">
    <name type="scientific">Candidatus Segetimicrobium genomatis</name>
    <dbReference type="NCBI Taxonomy" id="2569760"/>
    <lineage>
        <taxon>Bacteria</taxon>
        <taxon>Bacillati</taxon>
        <taxon>Candidatus Sysuimicrobiota</taxon>
        <taxon>Candidatus Sysuimicrobiia</taxon>
        <taxon>Candidatus Sysuimicrobiales</taxon>
        <taxon>Candidatus Segetimicrobiaceae</taxon>
        <taxon>Candidatus Segetimicrobium</taxon>
    </lineage>
</organism>
<dbReference type="Pfam" id="PF01068">
    <property type="entry name" value="DNA_ligase_A_M"/>
    <property type="match status" value="1"/>
</dbReference>
<dbReference type="Gene3D" id="3.30.1490.70">
    <property type="match status" value="1"/>
</dbReference>
<evidence type="ECO:0000259" key="5">
    <source>
        <dbReference type="PROSITE" id="PS50160"/>
    </source>
</evidence>
<dbReference type="AlphaFoldDB" id="A0A537JHJ8"/>
<comment type="catalytic activity">
    <reaction evidence="4">
        <text>ATP + (deoxyribonucleotide)n-3'-hydroxyl + 5'-phospho-(deoxyribonucleotide)m = (deoxyribonucleotide)n+m + AMP + diphosphate.</text>
        <dbReference type="EC" id="6.5.1.1"/>
    </reaction>
</comment>
<dbReference type="EMBL" id="VBAN01000131">
    <property type="protein sequence ID" value="TMI83027.1"/>
    <property type="molecule type" value="Genomic_DNA"/>
</dbReference>
<dbReference type="Gene3D" id="2.40.50.140">
    <property type="entry name" value="Nucleic acid-binding proteins"/>
    <property type="match status" value="1"/>
</dbReference>
<evidence type="ECO:0000313" key="7">
    <source>
        <dbReference type="Proteomes" id="UP000318093"/>
    </source>
</evidence>
<feature type="domain" description="ATP-dependent DNA ligase family profile" evidence="5">
    <location>
        <begin position="95"/>
        <end position="216"/>
    </location>
</feature>
<keyword evidence="3" id="KW-0436">Ligase</keyword>
<dbReference type="InterPro" id="IPR050191">
    <property type="entry name" value="ATP-dep_DNA_ligase"/>
</dbReference>
<name>A0A537JHJ8_9BACT</name>
<dbReference type="PANTHER" id="PTHR45674:SF4">
    <property type="entry name" value="DNA LIGASE 1"/>
    <property type="match status" value="1"/>
</dbReference>
<evidence type="ECO:0000256" key="4">
    <source>
        <dbReference type="ARBA" id="ARBA00034003"/>
    </source>
</evidence>
<dbReference type="InterPro" id="IPR016059">
    <property type="entry name" value="DNA_ligase_ATP-dep_CS"/>
</dbReference>
<sequence>MSDRIPFRVQPMLATLVKDPFHRPGWVYEEKYDGDRILAYKEGERVRLLSRNAKDHTIRFGQITAAISSLPSRTLLLDGEVLVFDHQGVSRFQLLQQGRGEPTYAVFDCLYRDGGDLRREPLTVRRRTLEKAIGKSNRLLVARRLAENGLAAYGAAKEKGYEGVVAKDLSSPYIEKRSTAWLKLKVRQENEFVIVGYTPPSGNRRYFGALLLAAYDHSALFRAFQPLVRKTPPLADPPRERGATYLTPRLVAQIAYEEWTADRKLRQPAFLGLRDDKRPEDVVMPVAETA</sequence>
<dbReference type="CDD" id="cd07971">
    <property type="entry name" value="OBF_DNA_ligase_LigD"/>
    <property type="match status" value="1"/>
</dbReference>
<evidence type="ECO:0000256" key="3">
    <source>
        <dbReference type="ARBA" id="ARBA00022598"/>
    </source>
</evidence>
<dbReference type="GO" id="GO:0005524">
    <property type="term" value="F:ATP binding"/>
    <property type="evidence" value="ECO:0007669"/>
    <property type="project" value="InterPro"/>
</dbReference>
<accession>A0A537JHJ8</accession>
<dbReference type="SUPFAM" id="SSF50249">
    <property type="entry name" value="Nucleic acid-binding proteins"/>
    <property type="match status" value="1"/>
</dbReference>
<dbReference type="Pfam" id="PF04679">
    <property type="entry name" value="DNA_ligase_A_C"/>
    <property type="match status" value="1"/>
</dbReference>
<protein>
    <recommendedName>
        <fullName evidence="2">DNA ligase (ATP)</fullName>
        <ecNumber evidence="2">6.5.1.1</ecNumber>
    </recommendedName>
</protein>
<evidence type="ECO:0000313" key="6">
    <source>
        <dbReference type="EMBL" id="TMI83027.1"/>
    </source>
</evidence>
<dbReference type="EC" id="6.5.1.1" evidence="2"/>
<dbReference type="InterPro" id="IPR012309">
    <property type="entry name" value="DNA_ligase_ATP-dep_C"/>
</dbReference>
<dbReference type="InterPro" id="IPR012310">
    <property type="entry name" value="DNA_ligase_ATP-dep_cent"/>
</dbReference>
<dbReference type="SUPFAM" id="SSF56091">
    <property type="entry name" value="DNA ligase/mRNA capping enzyme, catalytic domain"/>
    <property type="match status" value="1"/>
</dbReference>
<dbReference type="CDD" id="cd07906">
    <property type="entry name" value="Adenylation_DNA_ligase_LigD_LigC"/>
    <property type="match status" value="1"/>
</dbReference>
<evidence type="ECO:0000256" key="1">
    <source>
        <dbReference type="ARBA" id="ARBA00007572"/>
    </source>
</evidence>
<dbReference type="PROSITE" id="PS00333">
    <property type="entry name" value="DNA_LIGASE_A2"/>
    <property type="match status" value="1"/>
</dbReference>
<proteinExistence type="inferred from homology"/>
<comment type="caution">
    <text evidence="6">The sequence shown here is derived from an EMBL/GenBank/DDBJ whole genome shotgun (WGS) entry which is preliminary data.</text>
</comment>
<dbReference type="InterPro" id="IPR012340">
    <property type="entry name" value="NA-bd_OB-fold"/>
</dbReference>
<dbReference type="GO" id="GO:0006281">
    <property type="term" value="P:DNA repair"/>
    <property type="evidence" value="ECO:0007669"/>
    <property type="project" value="InterPro"/>
</dbReference>
<gene>
    <name evidence="6" type="ORF">E6H03_04500</name>
</gene>
<dbReference type="GO" id="GO:0003910">
    <property type="term" value="F:DNA ligase (ATP) activity"/>
    <property type="evidence" value="ECO:0007669"/>
    <property type="project" value="UniProtKB-EC"/>
</dbReference>
<reference evidence="6 7" key="1">
    <citation type="journal article" date="2019" name="Nat. Microbiol.">
        <title>Mediterranean grassland soil C-N compound turnover is dependent on rainfall and depth, and is mediated by genomically divergent microorganisms.</title>
        <authorList>
            <person name="Diamond S."/>
            <person name="Andeer P.F."/>
            <person name="Li Z."/>
            <person name="Crits-Christoph A."/>
            <person name="Burstein D."/>
            <person name="Anantharaman K."/>
            <person name="Lane K.R."/>
            <person name="Thomas B.C."/>
            <person name="Pan C."/>
            <person name="Northen T.R."/>
            <person name="Banfield J.F."/>
        </authorList>
    </citation>
    <scope>NUCLEOTIDE SEQUENCE [LARGE SCALE GENOMIC DNA]</scope>
    <source>
        <strain evidence="6">NP_6</strain>
    </source>
</reference>
<dbReference type="GO" id="GO:0006310">
    <property type="term" value="P:DNA recombination"/>
    <property type="evidence" value="ECO:0007669"/>
    <property type="project" value="InterPro"/>
</dbReference>
<evidence type="ECO:0000256" key="2">
    <source>
        <dbReference type="ARBA" id="ARBA00012727"/>
    </source>
</evidence>
<dbReference type="PANTHER" id="PTHR45674">
    <property type="entry name" value="DNA LIGASE 1/3 FAMILY MEMBER"/>
    <property type="match status" value="1"/>
</dbReference>
<dbReference type="PROSITE" id="PS50160">
    <property type="entry name" value="DNA_LIGASE_A3"/>
    <property type="match status" value="1"/>
</dbReference>
<dbReference type="PROSITE" id="PS00697">
    <property type="entry name" value="DNA_LIGASE_A1"/>
    <property type="match status" value="1"/>
</dbReference>
<dbReference type="Gene3D" id="3.30.470.30">
    <property type="entry name" value="DNA ligase/mRNA capping enzyme"/>
    <property type="match status" value="1"/>
</dbReference>
<comment type="similarity">
    <text evidence="1">Belongs to the ATP-dependent DNA ligase family.</text>
</comment>
<dbReference type="Proteomes" id="UP000318093">
    <property type="component" value="Unassembled WGS sequence"/>
</dbReference>